<evidence type="ECO:0000256" key="2">
    <source>
        <dbReference type="ARBA" id="ARBA00010817"/>
    </source>
</evidence>
<evidence type="ECO:0000256" key="1">
    <source>
        <dbReference type="ARBA" id="ARBA00000086"/>
    </source>
</evidence>
<gene>
    <name evidence="9" type="ORF">ACFSC9_12940</name>
</gene>
<dbReference type="InterPro" id="IPR003265">
    <property type="entry name" value="HhH-GPD_domain"/>
</dbReference>
<dbReference type="Pfam" id="PF07934">
    <property type="entry name" value="OGG_N"/>
    <property type="match status" value="1"/>
</dbReference>
<dbReference type="PROSITE" id="PS00516">
    <property type="entry name" value="ALKYLBASE_DNA_GLYCOS"/>
    <property type="match status" value="1"/>
</dbReference>
<dbReference type="CDD" id="cd00056">
    <property type="entry name" value="ENDO3c"/>
    <property type="match status" value="1"/>
</dbReference>
<evidence type="ECO:0000313" key="9">
    <source>
        <dbReference type="EMBL" id="MFD1886427.1"/>
    </source>
</evidence>
<dbReference type="Proteomes" id="UP001597233">
    <property type="component" value="Unassembled WGS sequence"/>
</dbReference>
<keyword evidence="6" id="KW-0234">DNA repair</keyword>
<evidence type="ECO:0000313" key="10">
    <source>
        <dbReference type="Proteomes" id="UP001597233"/>
    </source>
</evidence>
<dbReference type="RefSeq" id="WP_347325564.1">
    <property type="nucleotide sequence ID" value="NZ_JBCGUH010000006.1"/>
</dbReference>
<comment type="similarity">
    <text evidence="2">Belongs to the alkylbase DNA glycosidase AlkA family.</text>
</comment>
<dbReference type="PANTHER" id="PTHR43003">
    <property type="entry name" value="DNA-3-METHYLADENINE GLYCOSYLASE"/>
    <property type="match status" value="1"/>
</dbReference>
<comment type="catalytic activity">
    <reaction evidence="1">
        <text>Hydrolysis of alkylated DNA, releasing 3-methyladenine, 3-methylguanine, 7-methylguanine and 7-methyladenine.</text>
        <dbReference type="EC" id="3.2.2.21"/>
    </reaction>
</comment>
<name>A0ABW4RJW4_9BACL</name>
<feature type="compositionally biased region" description="Basic and acidic residues" evidence="7">
    <location>
        <begin position="1"/>
        <end position="14"/>
    </location>
</feature>
<keyword evidence="4" id="KW-0227">DNA damage</keyword>
<dbReference type="EC" id="3.2.2.21" evidence="3"/>
<keyword evidence="10" id="KW-1185">Reference proteome</keyword>
<dbReference type="Pfam" id="PF00730">
    <property type="entry name" value="HhH-GPD"/>
    <property type="match status" value="1"/>
</dbReference>
<dbReference type="EMBL" id="JBHUEH010000016">
    <property type="protein sequence ID" value="MFD1886427.1"/>
    <property type="molecule type" value="Genomic_DNA"/>
</dbReference>
<comment type="caution">
    <text evidence="9">The sequence shown here is derived from an EMBL/GenBank/DDBJ whole genome shotgun (WGS) entry which is preliminary data.</text>
</comment>
<dbReference type="SMART" id="SM00478">
    <property type="entry name" value="ENDO3c"/>
    <property type="match status" value="1"/>
</dbReference>
<dbReference type="SUPFAM" id="SSF48150">
    <property type="entry name" value="DNA-glycosylase"/>
    <property type="match status" value="1"/>
</dbReference>
<accession>A0ABW4RJW4</accession>
<sequence>MTEHHSRSRAEHHTDGHKKHKEQHHADEYKNQRRSDIHDKHMYFQQDSYRSMSPVKHSAQIKREGRVELTESLQPTEQTELREPIEPIEPIEPDTLYYAGLSLNEIQQFQQHGNWKDQGDRLLLSVPAEFSFAMNVDFLRSSPNECLFTVCEQEIYKALAVGHSRPLLRITQQEQGKIEVEFLGDSAPKEELERAAVAAYVSDWFDLGIDLLPFYKLASSDALLGHAVESFYGLRNMGIPDLFETLCWGILGQQINIGYAHTLKCRLIEAFGEYVDHEGERYWIFPTAERIAALTMSDLELMHMTVKKCEYILDAARLVASGELSKEKLLAAGGYKEAEKMLTRIRGIGPWTANYVLMRCLRIPTAFPIDDVGLHNVIRHLTGSKAKPTREELLKLAAGWSNWESYATFYLWRVLY</sequence>
<feature type="region of interest" description="Disordered" evidence="7">
    <location>
        <begin position="1"/>
        <end position="38"/>
    </location>
</feature>
<protein>
    <recommendedName>
        <fullName evidence="3">DNA-3-methyladenine glycosylase II</fullName>
        <ecNumber evidence="3">3.2.2.21</ecNumber>
    </recommendedName>
</protein>
<dbReference type="InterPro" id="IPR023170">
    <property type="entry name" value="HhH_base_excis_C"/>
</dbReference>
<evidence type="ECO:0000256" key="7">
    <source>
        <dbReference type="SAM" id="MobiDB-lite"/>
    </source>
</evidence>
<dbReference type="InterPro" id="IPR012904">
    <property type="entry name" value="OGG_N"/>
</dbReference>
<dbReference type="InterPro" id="IPR011257">
    <property type="entry name" value="DNA_glycosylase"/>
</dbReference>
<dbReference type="Gene3D" id="1.10.340.30">
    <property type="entry name" value="Hypothetical protein, domain 2"/>
    <property type="match status" value="1"/>
</dbReference>
<dbReference type="InterPro" id="IPR051912">
    <property type="entry name" value="Alkylbase_DNA_Glycosylase/TA"/>
</dbReference>
<dbReference type="Gene3D" id="1.10.1670.10">
    <property type="entry name" value="Helix-hairpin-Helix base-excision DNA repair enzymes (C-terminal)"/>
    <property type="match status" value="1"/>
</dbReference>
<evidence type="ECO:0000256" key="5">
    <source>
        <dbReference type="ARBA" id="ARBA00022801"/>
    </source>
</evidence>
<evidence type="ECO:0000256" key="3">
    <source>
        <dbReference type="ARBA" id="ARBA00012000"/>
    </source>
</evidence>
<reference evidence="10" key="1">
    <citation type="journal article" date="2019" name="Int. J. Syst. Evol. Microbiol.">
        <title>The Global Catalogue of Microorganisms (GCM) 10K type strain sequencing project: providing services to taxonomists for standard genome sequencing and annotation.</title>
        <authorList>
            <consortium name="The Broad Institute Genomics Platform"/>
            <consortium name="The Broad Institute Genome Sequencing Center for Infectious Disease"/>
            <person name="Wu L."/>
            <person name="Ma J."/>
        </authorList>
    </citation>
    <scope>NUCLEOTIDE SEQUENCE [LARGE SCALE GENOMIC DNA]</scope>
    <source>
        <strain evidence="10">CCUG 54950</strain>
    </source>
</reference>
<evidence type="ECO:0000259" key="8">
    <source>
        <dbReference type="SMART" id="SM00478"/>
    </source>
</evidence>
<evidence type="ECO:0000256" key="6">
    <source>
        <dbReference type="ARBA" id="ARBA00023204"/>
    </source>
</evidence>
<dbReference type="Gene3D" id="3.30.310.20">
    <property type="entry name" value="DNA-3-methyladenine glycosylase AlkA, N-terminal domain"/>
    <property type="match status" value="1"/>
</dbReference>
<keyword evidence="5" id="KW-0378">Hydrolase</keyword>
<evidence type="ECO:0000256" key="4">
    <source>
        <dbReference type="ARBA" id="ARBA00022763"/>
    </source>
</evidence>
<feature type="compositionally biased region" description="Basic and acidic residues" evidence="7">
    <location>
        <begin position="24"/>
        <end position="38"/>
    </location>
</feature>
<dbReference type="PANTHER" id="PTHR43003:SF12">
    <property type="entry name" value="DNA-3-METHYLADENINE GLYCOSYLASE"/>
    <property type="match status" value="1"/>
</dbReference>
<feature type="domain" description="HhH-GPD" evidence="8">
    <location>
        <begin position="251"/>
        <end position="416"/>
    </location>
</feature>
<dbReference type="InterPro" id="IPR000035">
    <property type="entry name" value="Alkylbase_DNA_glycsylse_CS"/>
</dbReference>
<organism evidence="9 10">
    <name type="scientific">Paenibacillus wenxiniae</name>
    <dbReference type="NCBI Taxonomy" id="1636843"/>
    <lineage>
        <taxon>Bacteria</taxon>
        <taxon>Bacillati</taxon>
        <taxon>Bacillota</taxon>
        <taxon>Bacilli</taxon>
        <taxon>Bacillales</taxon>
        <taxon>Paenibacillaceae</taxon>
        <taxon>Paenibacillus</taxon>
    </lineage>
</organism>
<proteinExistence type="inferred from homology"/>
<dbReference type="InterPro" id="IPR037046">
    <property type="entry name" value="AlkA_N_sf"/>
</dbReference>